<evidence type="ECO:0000313" key="1">
    <source>
        <dbReference type="EMBL" id="KAK3545620.1"/>
    </source>
</evidence>
<dbReference type="InterPro" id="IPR042789">
    <property type="entry name" value="FRRS1L"/>
</dbReference>
<name>A0AAE0R7R7_9TELE</name>
<dbReference type="GO" id="GO:1900449">
    <property type="term" value="P:regulation of glutamate receptor signaling pathway"/>
    <property type="evidence" value="ECO:0007669"/>
    <property type="project" value="InterPro"/>
</dbReference>
<keyword evidence="2" id="KW-1185">Reference proteome</keyword>
<reference evidence="1" key="1">
    <citation type="submission" date="2023-06" db="EMBL/GenBank/DDBJ databases">
        <title>Male Hemibagrus guttatus genome.</title>
        <authorList>
            <person name="Bian C."/>
        </authorList>
    </citation>
    <scope>NUCLEOTIDE SEQUENCE</scope>
    <source>
        <strain evidence="1">Male_cb2023</strain>
        <tissue evidence="1">Muscle</tissue>
    </source>
</reference>
<comment type="caution">
    <text evidence="1">The sequence shown here is derived from an EMBL/GenBank/DDBJ whole genome shotgun (WGS) entry which is preliminary data.</text>
</comment>
<evidence type="ECO:0000313" key="2">
    <source>
        <dbReference type="Proteomes" id="UP001274896"/>
    </source>
</evidence>
<sequence>MLLPLLKISVNHTHVHPLSKVHYHLSFKLNITRTGCGSTKLCVSSATTCNLTGNSSCFFSSVQVKNQTLSIELSGTTTGYVALGLSKQGSTIVFVCGNNNDSLSTNFFFETATIMGTTLLPVNVSAVYNITGVVSETPSLVQCIFNTSTSLNITSLRSSGIFYSITLMNGTTNGKQLGAANILYDSGVPVNLQSGSTSIVSLWAHGKGRELADMMERRKVDILCVQETRWKGSKARSIGAGFNLQEWR</sequence>
<dbReference type="Proteomes" id="UP001274896">
    <property type="component" value="Unassembled WGS sequence"/>
</dbReference>
<gene>
    <name evidence="1" type="ORF">QTP70_008239</name>
</gene>
<dbReference type="EMBL" id="JAUCMX010000005">
    <property type="protein sequence ID" value="KAK3545620.1"/>
    <property type="molecule type" value="Genomic_DNA"/>
</dbReference>
<accession>A0AAE0R7R7</accession>
<dbReference type="PANTHER" id="PTHR46902:SF1">
    <property type="entry name" value="DOMON DOMAIN-CONTAINING PROTEIN FRRS1L"/>
    <property type="match status" value="1"/>
</dbReference>
<dbReference type="AlphaFoldDB" id="A0AAE0R7R7"/>
<proteinExistence type="predicted"/>
<dbReference type="PANTHER" id="PTHR46902">
    <property type="entry name" value="DOMON DOMAIN-CONTAINING PROTEIN FRRS1L"/>
    <property type="match status" value="1"/>
</dbReference>
<dbReference type="GO" id="GO:0099072">
    <property type="term" value="P:regulation of postsynaptic membrane neurotransmitter receptor levels"/>
    <property type="evidence" value="ECO:0007669"/>
    <property type="project" value="TreeGrafter"/>
</dbReference>
<organism evidence="1 2">
    <name type="scientific">Hemibagrus guttatus</name>
    <dbReference type="NCBI Taxonomy" id="175788"/>
    <lineage>
        <taxon>Eukaryota</taxon>
        <taxon>Metazoa</taxon>
        <taxon>Chordata</taxon>
        <taxon>Craniata</taxon>
        <taxon>Vertebrata</taxon>
        <taxon>Euteleostomi</taxon>
        <taxon>Actinopterygii</taxon>
        <taxon>Neopterygii</taxon>
        <taxon>Teleostei</taxon>
        <taxon>Ostariophysi</taxon>
        <taxon>Siluriformes</taxon>
        <taxon>Bagridae</taxon>
        <taxon>Hemibagrus</taxon>
    </lineage>
</organism>
<protein>
    <submittedName>
        <fullName evidence="1">Uncharacterized protein</fullName>
    </submittedName>
</protein>